<dbReference type="Proteomes" id="UP000717996">
    <property type="component" value="Unassembled WGS sequence"/>
</dbReference>
<gene>
    <name evidence="2" type="ORF">G6F51_004506</name>
</gene>
<evidence type="ECO:0000256" key="1">
    <source>
        <dbReference type="SAM" id="MobiDB-lite"/>
    </source>
</evidence>
<proteinExistence type="predicted"/>
<reference evidence="2" key="1">
    <citation type="journal article" date="2020" name="Microb. Genom.">
        <title>Genetic diversity of clinical and environmental Mucorales isolates obtained from an investigation of mucormycosis cases among solid organ transplant recipients.</title>
        <authorList>
            <person name="Nguyen M.H."/>
            <person name="Kaul D."/>
            <person name="Muto C."/>
            <person name="Cheng S.J."/>
            <person name="Richter R.A."/>
            <person name="Bruno V.M."/>
            <person name="Liu G."/>
            <person name="Beyhan S."/>
            <person name="Sundermann A.J."/>
            <person name="Mounaud S."/>
            <person name="Pasculle A.W."/>
            <person name="Nierman W.C."/>
            <person name="Driscoll E."/>
            <person name="Cumbie R."/>
            <person name="Clancy C.J."/>
            <person name="Dupont C.L."/>
        </authorList>
    </citation>
    <scope>NUCLEOTIDE SEQUENCE</scope>
    <source>
        <strain evidence="2">GL16</strain>
    </source>
</reference>
<dbReference type="AlphaFoldDB" id="A0A9P6YFB8"/>
<feature type="region of interest" description="Disordered" evidence="1">
    <location>
        <begin position="78"/>
        <end position="178"/>
    </location>
</feature>
<feature type="compositionally biased region" description="Basic and acidic residues" evidence="1">
    <location>
        <begin position="80"/>
        <end position="95"/>
    </location>
</feature>
<dbReference type="OrthoDB" id="2272101at2759"/>
<evidence type="ECO:0000313" key="2">
    <source>
        <dbReference type="EMBL" id="KAG1547055.1"/>
    </source>
</evidence>
<comment type="caution">
    <text evidence="2">The sequence shown here is derived from an EMBL/GenBank/DDBJ whole genome shotgun (WGS) entry which is preliminary data.</text>
</comment>
<feature type="region of interest" description="Disordered" evidence="1">
    <location>
        <begin position="201"/>
        <end position="243"/>
    </location>
</feature>
<protein>
    <submittedName>
        <fullName evidence="2">Uncharacterized protein</fullName>
    </submittedName>
</protein>
<feature type="compositionally biased region" description="Basic and acidic residues" evidence="1">
    <location>
        <begin position="129"/>
        <end position="161"/>
    </location>
</feature>
<name>A0A9P6YFB8_RHIOR</name>
<feature type="compositionally biased region" description="Basic residues" evidence="1">
    <location>
        <begin position="231"/>
        <end position="240"/>
    </location>
</feature>
<organism evidence="2 3">
    <name type="scientific">Rhizopus oryzae</name>
    <name type="common">Mucormycosis agent</name>
    <name type="synonym">Rhizopus arrhizus var. delemar</name>
    <dbReference type="NCBI Taxonomy" id="64495"/>
    <lineage>
        <taxon>Eukaryota</taxon>
        <taxon>Fungi</taxon>
        <taxon>Fungi incertae sedis</taxon>
        <taxon>Mucoromycota</taxon>
        <taxon>Mucoromycotina</taxon>
        <taxon>Mucoromycetes</taxon>
        <taxon>Mucorales</taxon>
        <taxon>Mucorineae</taxon>
        <taxon>Rhizopodaceae</taxon>
        <taxon>Rhizopus</taxon>
    </lineage>
</organism>
<feature type="compositionally biased region" description="Acidic residues" evidence="1">
    <location>
        <begin position="96"/>
        <end position="107"/>
    </location>
</feature>
<accession>A0A9P6YFB8</accession>
<evidence type="ECO:0000313" key="3">
    <source>
        <dbReference type="Proteomes" id="UP000717996"/>
    </source>
</evidence>
<feature type="compositionally biased region" description="Low complexity" evidence="1">
    <location>
        <begin position="118"/>
        <end position="127"/>
    </location>
</feature>
<sequence length="321" mass="36585">MTIQVRSKRRVLPKRSIIDVDFVSPTTHNLQDLLCTVTQIPSKQDYNVINELFGKSNSTAKQQLPPIVIGQSTRSRLAKKREQVDIPVEKSRINDEEMPSESTVEDGVENKLIENGDDNNSSIQSNDSSDDHDNSDGKDSTDDNDSIHSIENKNDINKSRNDMTQSKYNSEIEHSKDALTNIRNSMDSTTKEEMCLDHLAKDTETSSSGTVDEGDLIISKNSKQRPTTSPTKKRKKKRACEKRETSFMMPPCKIPKKTRTHATLKILKQSGALDWVVNGRDLDPRKKDIGKVRKRQLRCRLHRPFITKRVIHNKHAWLIKN</sequence>
<dbReference type="EMBL" id="JAANIT010000505">
    <property type="protein sequence ID" value="KAG1547055.1"/>
    <property type="molecule type" value="Genomic_DNA"/>
</dbReference>